<evidence type="ECO:0000256" key="2">
    <source>
        <dbReference type="ARBA" id="ARBA00005346"/>
    </source>
</evidence>
<name>A0A7W9FFN4_9CAUL</name>
<dbReference type="InterPro" id="IPR001750">
    <property type="entry name" value="ND/Mrp_TM"/>
</dbReference>
<feature type="transmembrane region" description="Helical" evidence="8">
    <location>
        <begin position="335"/>
        <end position="357"/>
    </location>
</feature>
<evidence type="ECO:0000313" key="11">
    <source>
        <dbReference type="Proteomes" id="UP000545037"/>
    </source>
</evidence>
<comment type="caution">
    <text evidence="10">The sequence shown here is derived from an EMBL/GenBank/DDBJ whole genome shotgun (WGS) entry which is preliminary data.</text>
</comment>
<evidence type="ECO:0000256" key="8">
    <source>
        <dbReference type="SAM" id="Phobius"/>
    </source>
</evidence>
<protein>
    <submittedName>
        <fullName evidence="10">Multicomponent K+:H+ antiporter subunit D</fullName>
    </submittedName>
</protein>
<dbReference type="Proteomes" id="UP000545037">
    <property type="component" value="Unassembled WGS sequence"/>
</dbReference>
<feature type="transmembrane region" description="Helical" evidence="8">
    <location>
        <begin position="6"/>
        <end position="27"/>
    </location>
</feature>
<feature type="transmembrane region" description="Helical" evidence="8">
    <location>
        <begin position="416"/>
        <end position="442"/>
    </location>
</feature>
<feature type="transmembrane region" description="Helical" evidence="8">
    <location>
        <begin position="274"/>
        <end position="301"/>
    </location>
</feature>
<dbReference type="EMBL" id="JACHOR010000006">
    <property type="protein sequence ID" value="MBB5747671.1"/>
    <property type="molecule type" value="Genomic_DNA"/>
</dbReference>
<evidence type="ECO:0000256" key="7">
    <source>
        <dbReference type="RuleBase" id="RU000320"/>
    </source>
</evidence>
<dbReference type="PANTHER" id="PTHR42703">
    <property type="entry name" value="NADH DEHYDROGENASE"/>
    <property type="match status" value="1"/>
</dbReference>
<feature type="transmembrane region" description="Helical" evidence="8">
    <location>
        <begin position="73"/>
        <end position="101"/>
    </location>
</feature>
<dbReference type="PANTHER" id="PTHR42703:SF1">
    <property type="entry name" value="NA(+)_H(+) ANTIPORTER SUBUNIT D1"/>
    <property type="match status" value="1"/>
</dbReference>
<feature type="transmembrane region" description="Helical" evidence="8">
    <location>
        <begin position="208"/>
        <end position="228"/>
    </location>
</feature>
<evidence type="ECO:0000256" key="3">
    <source>
        <dbReference type="ARBA" id="ARBA00022475"/>
    </source>
</evidence>
<feature type="transmembrane region" description="Helical" evidence="8">
    <location>
        <begin position="463"/>
        <end position="483"/>
    </location>
</feature>
<evidence type="ECO:0000256" key="5">
    <source>
        <dbReference type="ARBA" id="ARBA00022989"/>
    </source>
</evidence>
<keyword evidence="11" id="KW-1185">Reference proteome</keyword>
<dbReference type="InterPro" id="IPR050586">
    <property type="entry name" value="CPA3_Na-H_Antiporter_D"/>
</dbReference>
<comment type="subcellular location">
    <subcellularLocation>
        <location evidence="1">Cell membrane</location>
        <topology evidence="1">Multi-pass membrane protein</topology>
    </subcellularLocation>
    <subcellularLocation>
        <location evidence="7">Membrane</location>
        <topology evidence="7">Multi-pass membrane protein</topology>
    </subcellularLocation>
</comment>
<organism evidence="10 11">
    <name type="scientific">Brevundimonas variabilis</name>
    <dbReference type="NCBI Taxonomy" id="74312"/>
    <lineage>
        <taxon>Bacteria</taxon>
        <taxon>Pseudomonadati</taxon>
        <taxon>Pseudomonadota</taxon>
        <taxon>Alphaproteobacteria</taxon>
        <taxon>Caulobacterales</taxon>
        <taxon>Caulobacteraceae</taxon>
        <taxon>Brevundimonas</taxon>
    </lineage>
</organism>
<dbReference type="NCBIfam" id="NF009309">
    <property type="entry name" value="PRK12666.1"/>
    <property type="match status" value="1"/>
</dbReference>
<dbReference type="InterPro" id="IPR003918">
    <property type="entry name" value="NADH_UbQ_OxRdtase"/>
</dbReference>
<accession>A0A7W9FFN4</accession>
<keyword evidence="5 8" id="KW-1133">Transmembrane helix</keyword>
<sequence>MSLIVSWWVIASVILPAVVGAGILLFLRHHLALSRLAALGSCIVMVIIAVMLVHEANGGTIQSYALGNWRAPFGIVLVLDRLSAMMVLLTAVLALIVLVYAISTGKDRQGWHFHPLFQFQMLGLNGAFLTGDLFNLFVFFEVLLIASYGLMLHGQGGERLKAGVQYVIINLVGSTLFLVGVGLLYGVTGTLNMADLAVKVAAAPPGDQGLIAASALLLTTVFGLKAALVPLHFWLPGTYAATGGAVAALFAIMTKVGAYSIIRTSTLIFGEDAGGAAFVVAPWLLPAALVTIIIGFVGMFAARGLRDLAAWAVVGSMGTLLCAVSVFDTQAMGPALYYILHSTLAGAALFLVVDLIAQRRAEHGDAITLAPRFTQIEILSGFFFLAAIATVGLPPLSGFVGKLLVLDGVRTSPAAVWIWTVILITTVLGVLAFGRAGSMIFWKSATLDGEIALRSLRGRRGGMAAAASLLLALALLTIMAGPITRYTAAAADQLFAPESYIAAVLGPQSGGRR</sequence>
<comment type="similarity">
    <text evidence="2">Belongs to the CPA3 antiporters (TC 2.A.63) subunit D family.</text>
</comment>
<feature type="transmembrane region" description="Helical" evidence="8">
    <location>
        <begin position="36"/>
        <end position="53"/>
    </location>
</feature>
<dbReference type="GO" id="GO:0005886">
    <property type="term" value="C:plasma membrane"/>
    <property type="evidence" value="ECO:0007669"/>
    <property type="project" value="UniProtKB-SubCell"/>
</dbReference>
<feature type="transmembrane region" description="Helical" evidence="8">
    <location>
        <begin position="378"/>
        <end position="396"/>
    </location>
</feature>
<dbReference type="Pfam" id="PF00361">
    <property type="entry name" value="Proton_antipo_M"/>
    <property type="match status" value="1"/>
</dbReference>
<dbReference type="RefSeq" id="WP_183214647.1">
    <property type="nucleotide sequence ID" value="NZ_JACHOR010000006.1"/>
</dbReference>
<gene>
    <name evidence="10" type="ORF">GGR13_003299</name>
</gene>
<keyword evidence="4 7" id="KW-0812">Transmembrane</keyword>
<evidence type="ECO:0000313" key="10">
    <source>
        <dbReference type="EMBL" id="MBB5747671.1"/>
    </source>
</evidence>
<feature type="transmembrane region" description="Helical" evidence="8">
    <location>
        <begin position="166"/>
        <end position="188"/>
    </location>
</feature>
<keyword evidence="6 8" id="KW-0472">Membrane</keyword>
<evidence type="ECO:0000259" key="9">
    <source>
        <dbReference type="Pfam" id="PF00361"/>
    </source>
</evidence>
<dbReference type="PRINTS" id="PR01437">
    <property type="entry name" value="NUOXDRDTASE4"/>
</dbReference>
<evidence type="ECO:0000256" key="4">
    <source>
        <dbReference type="ARBA" id="ARBA00022692"/>
    </source>
</evidence>
<feature type="transmembrane region" description="Helical" evidence="8">
    <location>
        <begin position="308"/>
        <end position="329"/>
    </location>
</feature>
<dbReference type="GO" id="GO:0042773">
    <property type="term" value="P:ATP synthesis coupled electron transport"/>
    <property type="evidence" value="ECO:0007669"/>
    <property type="project" value="InterPro"/>
</dbReference>
<reference evidence="10 11" key="1">
    <citation type="submission" date="2020-08" db="EMBL/GenBank/DDBJ databases">
        <title>Genomic Encyclopedia of Type Strains, Phase IV (KMG-IV): sequencing the most valuable type-strain genomes for metagenomic binning, comparative biology and taxonomic classification.</title>
        <authorList>
            <person name="Goeker M."/>
        </authorList>
    </citation>
    <scope>NUCLEOTIDE SEQUENCE [LARGE SCALE GENOMIC DNA]</scope>
    <source>
        <strain evidence="10 11">DSM 4737</strain>
    </source>
</reference>
<keyword evidence="3" id="KW-1003">Cell membrane</keyword>
<evidence type="ECO:0000256" key="1">
    <source>
        <dbReference type="ARBA" id="ARBA00004651"/>
    </source>
</evidence>
<proteinExistence type="inferred from homology"/>
<evidence type="ECO:0000256" key="6">
    <source>
        <dbReference type="ARBA" id="ARBA00023136"/>
    </source>
</evidence>
<dbReference type="AlphaFoldDB" id="A0A7W9FFN4"/>
<feature type="domain" description="NADH:quinone oxidoreductase/Mrp antiporter transmembrane" evidence="9">
    <location>
        <begin position="131"/>
        <end position="428"/>
    </location>
</feature>
<dbReference type="GO" id="GO:0008137">
    <property type="term" value="F:NADH dehydrogenase (ubiquinone) activity"/>
    <property type="evidence" value="ECO:0007669"/>
    <property type="project" value="InterPro"/>
</dbReference>